<accession>A0A8H6YNB5</accession>
<gene>
    <name evidence="2" type="ORF">MVEN_00665300</name>
</gene>
<dbReference type="Gene3D" id="3.80.10.10">
    <property type="entry name" value="Ribonuclease Inhibitor"/>
    <property type="match status" value="1"/>
</dbReference>
<protein>
    <submittedName>
        <fullName evidence="2">F-box domain-containing protein</fullName>
    </submittedName>
</protein>
<dbReference type="EMBL" id="JACAZI010000004">
    <property type="protein sequence ID" value="KAF7363128.1"/>
    <property type="molecule type" value="Genomic_DNA"/>
</dbReference>
<dbReference type="Proteomes" id="UP000620124">
    <property type="component" value="Unassembled WGS sequence"/>
</dbReference>
<dbReference type="InterPro" id="IPR032675">
    <property type="entry name" value="LRR_dom_sf"/>
</dbReference>
<organism evidence="2 3">
    <name type="scientific">Mycena venus</name>
    <dbReference type="NCBI Taxonomy" id="2733690"/>
    <lineage>
        <taxon>Eukaryota</taxon>
        <taxon>Fungi</taxon>
        <taxon>Dikarya</taxon>
        <taxon>Basidiomycota</taxon>
        <taxon>Agaricomycotina</taxon>
        <taxon>Agaricomycetes</taxon>
        <taxon>Agaricomycetidae</taxon>
        <taxon>Agaricales</taxon>
        <taxon>Marasmiineae</taxon>
        <taxon>Mycenaceae</taxon>
        <taxon>Mycena</taxon>
    </lineage>
</organism>
<evidence type="ECO:0000313" key="3">
    <source>
        <dbReference type="Proteomes" id="UP000620124"/>
    </source>
</evidence>
<feature type="compositionally biased region" description="Basic and acidic residues" evidence="1">
    <location>
        <begin position="22"/>
        <end position="31"/>
    </location>
</feature>
<comment type="caution">
    <text evidence="2">The sequence shown here is derived from an EMBL/GenBank/DDBJ whole genome shotgun (WGS) entry which is preliminary data.</text>
</comment>
<sequence length="428" mass="48082">MAMSGALQDLEDSLLDVHELSPTVEPDRDSSETSAFRPQPNPFFAASRHTQETLLTTSLAPLNSSSSVKETNSPIQRLPVELFHEIFLACLPSATFTPAGRRQAPLLLSWVCTYWRRMALSFPKLWSSPALEPPHPADDIFQHTVYLSQSRFWISRAGRRNLYLSFTSRPSLDGRLTIPTGDYMAFIMVEGYMQRCTKLELNFSISTEELFQIFRHAFVLTEASFLNITHYIPLQGPPLEVENLHTLKINTGPWIFGQLLLPSLRHLTVSYISSSQGAWPLFTSLLERSHCRLESLSYSVTHPATEIENSITEFLQHPSLHDLRRLVLRDFLIPHEAIEALTVSSQGHHLMPMLAELDLGYCHSFDGTFAAMVASRFSSSIDATGTSTSRATLKSVTVLFYPEAHPQDISQLNALALDGLQVEIRPLD</sequence>
<evidence type="ECO:0000313" key="2">
    <source>
        <dbReference type="EMBL" id="KAF7363128.1"/>
    </source>
</evidence>
<dbReference type="OrthoDB" id="2979572at2759"/>
<dbReference type="SUPFAM" id="SSF52047">
    <property type="entry name" value="RNI-like"/>
    <property type="match status" value="1"/>
</dbReference>
<dbReference type="AlphaFoldDB" id="A0A8H6YNB5"/>
<name>A0A8H6YNB5_9AGAR</name>
<evidence type="ECO:0000256" key="1">
    <source>
        <dbReference type="SAM" id="MobiDB-lite"/>
    </source>
</evidence>
<feature type="region of interest" description="Disordered" evidence="1">
    <location>
        <begin position="22"/>
        <end position="42"/>
    </location>
</feature>
<keyword evidence="3" id="KW-1185">Reference proteome</keyword>
<proteinExistence type="predicted"/>
<reference evidence="2" key="1">
    <citation type="submission" date="2020-05" db="EMBL/GenBank/DDBJ databases">
        <title>Mycena genomes resolve the evolution of fungal bioluminescence.</title>
        <authorList>
            <person name="Tsai I.J."/>
        </authorList>
    </citation>
    <scope>NUCLEOTIDE SEQUENCE</scope>
    <source>
        <strain evidence="2">CCC161011</strain>
    </source>
</reference>